<gene>
    <name evidence="1" type="ORF">3_26</name>
</gene>
<evidence type="ECO:0000313" key="1">
    <source>
        <dbReference type="EMBL" id="QDY52047.1"/>
    </source>
</evidence>
<sequence>MPYKCEEYQEIKNILSRLLNYDIAELIIKELKFQENLIQCEICKKKKTKKQMADIEYICSPLCGFCGFCINCNKICYECNITVLQN</sequence>
<dbReference type="EMBL" id="MK250087">
    <property type="protein sequence ID" value="QDY52047.1"/>
    <property type="molecule type" value="Genomic_DNA"/>
</dbReference>
<name>A0A5B8IG44_9VIRU</name>
<protein>
    <submittedName>
        <fullName evidence="1">Uncharacterized protein</fullName>
    </submittedName>
</protein>
<accession>A0A5B8IG44</accession>
<reference evidence="1" key="1">
    <citation type="submission" date="2018-11" db="EMBL/GenBank/DDBJ databases">
        <title>A distinct lineage of giant viruses engineers rhodopsin photosystems in predatory marine eukaryotes.</title>
        <authorList>
            <person name="Needham D.M."/>
            <person name="Yoshizawa S."/>
            <person name="Hosaka T."/>
            <person name="Poirier C."/>
            <person name="Choi C.-J."/>
            <person name="Hehenberger E."/>
            <person name="Irwin N.A.T."/>
            <person name="Wilken S."/>
            <person name="Yung C.-M."/>
            <person name="Bachy C."/>
            <person name="Kurihara R."/>
            <person name="Nakajima Y."/>
            <person name="Kojima K."/>
            <person name="Kimura-Someya T."/>
            <person name="Leonard G."/>
            <person name="Malmstrom R.R."/>
            <person name="Mende D."/>
            <person name="Olson D.K."/>
            <person name="Sudo Y."/>
            <person name="Sudek S."/>
            <person name="Richards T.A."/>
            <person name="DeLong E.F."/>
            <person name="Keeling P.J."/>
            <person name="Santoro A.E."/>
            <person name="Shirouzu M."/>
            <person name="Iwasaki W."/>
            <person name="Worden A.Z."/>
        </authorList>
    </citation>
    <scope>NUCLEOTIDE SEQUENCE</scope>
</reference>
<proteinExistence type="predicted"/>
<organism evidence="1">
    <name type="scientific">Mimiviridae sp. ChoanoV1</name>
    <dbReference type="NCBI Taxonomy" id="2596887"/>
    <lineage>
        <taxon>Viruses</taxon>
        <taxon>Varidnaviria</taxon>
        <taxon>Bamfordvirae</taxon>
        <taxon>Nucleocytoviricota</taxon>
        <taxon>Megaviricetes</taxon>
        <taxon>Imitervirales</taxon>
        <taxon>Schizomimiviridae</taxon>
    </lineage>
</organism>